<dbReference type="Pfam" id="PF01757">
    <property type="entry name" value="Acyl_transf_3"/>
    <property type="match status" value="1"/>
</dbReference>
<evidence type="ECO:0000259" key="8">
    <source>
        <dbReference type="Pfam" id="PF01757"/>
    </source>
</evidence>
<dbReference type="PANTHER" id="PTHR40074:SF4">
    <property type="entry name" value="INNER MEMBRANE PROTEIN YCFT"/>
    <property type="match status" value="1"/>
</dbReference>
<evidence type="ECO:0000256" key="2">
    <source>
        <dbReference type="ARBA" id="ARBA00007400"/>
    </source>
</evidence>
<evidence type="ECO:0000256" key="3">
    <source>
        <dbReference type="ARBA" id="ARBA00022475"/>
    </source>
</evidence>
<evidence type="ECO:0000313" key="10">
    <source>
        <dbReference type="Proteomes" id="UP000295781"/>
    </source>
</evidence>
<accession>A0A4P2Q3D5</accession>
<dbReference type="EMBL" id="CP012670">
    <property type="protein sequence ID" value="AUX23403.1"/>
    <property type="molecule type" value="Genomic_DNA"/>
</dbReference>
<feature type="transmembrane region" description="Helical" evidence="7">
    <location>
        <begin position="253"/>
        <end position="274"/>
    </location>
</feature>
<dbReference type="AlphaFoldDB" id="A0A4P2Q3D5"/>
<reference evidence="9 10" key="1">
    <citation type="submission" date="2015-09" db="EMBL/GenBank/DDBJ databases">
        <title>Sorangium comparison.</title>
        <authorList>
            <person name="Zaburannyi N."/>
            <person name="Bunk B."/>
            <person name="Overmann J."/>
            <person name="Mueller R."/>
        </authorList>
    </citation>
    <scope>NUCLEOTIDE SEQUENCE [LARGE SCALE GENOMIC DNA]</scope>
    <source>
        <strain evidence="9 10">So ceGT47</strain>
    </source>
</reference>
<feature type="transmembrane region" description="Helical" evidence="7">
    <location>
        <begin position="99"/>
        <end position="116"/>
    </location>
</feature>
<protein>
    <submittedName>
        <fullName evidence="9">Acyltransferase</fullName>
    </submittedName>
</protein>
<feature type="domain" description="Acyltransferase 3" evidence="8">
    <location>
        <begin position="28"/>
        <end position="327"/>
    </location>
</feature>
<organism evidence="9 10">
    <name type="scientific">Sorangium cellulosum</name>
    <name type="common">Polyangium cellulosum</name>
    <dbReference type="NCBI Taxonomy" id="56"/>
    <lineage>
        <taxon>Bacteria</taxon>
        <taxon>Pseudomonadati</taxon>
        <taxon>Myxococcota</taxon>
        <taxon>Polyangia</taxon>
        <taxon>Polyangiales</taxon>
        <taxon>Polyangiaceae</taxon>
        <taxon>Sorangium</taxon>
    </lineage>
</organism>
<feature type="transmembrane region" description="Helical" evidence="7">
    <location>
        <begin position="198"/>
        <end position="218"/>
    </location>
</feature>
<name>A0A4P2Q3D5_SORCE</name>
<dbReference type="InterPro" id="IPR002656">
    <property type="entry name" value="Acyl_transf_3_dom"/>
</dbReference>
<keyword evidence="9" id="KW-0808">Transferase</keyword>
<comment type="subcellular location">
    <subcellularLocation>
        <location evidence="1">Cell membrane</location>
        <topology evidence="1">Multi-pass membrane protein</topology>
    </subcellularLocation>
</comment>
<dbReference type="GO" id="GO:0005886">
    <property type="term" value="C:plasma membrane"/>
    <property type="evidence" value="ECO:0007669"/>
    <property type="project" value="UniProtKB-SubCell"/>
</dbReference>
<dbReference type="GO" id="GO:0009246">
    <property type="term" value="P:enterobacterial common antigen biosynthetic process"/>
    <property type="evidence" value="ECO:0007669"/>
    <property type="project" value="TreeGrafter"/>
</dbReference>
<sequence length="367" mass="41115">MMAPVPMQAAGEPPAIEPSARAAKPRVEWVDYAKGICIFFVVMLHANGITQERMREIGWLEEVVEFARPFRMPDFFLIAGLFLASALRRPWRRYLDTKVVHFFYFYLLWMTLRFLVVDLDNLVRADGATAHGVVLVYLRRWIDPIGTLWFIHMLPIFFVVTRLLRSVPPWGMWLGAAALHSAQIATEWTVIDNFASRYVFFYSGYVLAPHIFRIAAWAHARAGAALGYLLGWGVLNGLLVAAGWALLPGVSLALGYAGALAVIFVAVMLSKLSWTGPLRYLGENSLVVYLGDFWVSRIANRALALAIGDVGSLALATTVASAIGTVLLWRVVMRTPGRFMYVRPRWLRLDDGPPPREQDGRRPLLAA</sequence>
<dbReference type="GO" id="GO:0016413">
    <property type="term" value="F:O-acetyltransferase activity"/>
    <property type="evidence" value="ECO:0007669"/>
    <property type="project" value="TreeGrafter"/>
</dbReference>
<dbReference type="Proteomes" id="UP000295781">
    <property type="component" value="Chromosome"/>
</dbReference>
<keyword evidence="9" id="KW-0012">Acyltransferase</keyword>
<evidence type="ECO:0000256" key="7">
    <source>
        <dbReference type="SAM" id="Phobius"/>
    </source>
</evidence>
<keyword evidence="3" id="KW-1003">Cell membrane</keyword>
<evidence type="ECO:0000256" key="6">
    <source>
        <dbReference type="ARBA" id="ARBA00023136"/>
    </source>
</evidence>
<feature type="transmembrane region" description="Helical" evidence="7">
    <location>
        <begin position="225"/>
        <end position="247"/>
    </location>
</feature>
<evidence type="ECO:0000256" key="5">
    <source>
        <dbReference type="ARBA" id="ARBA00022989"/>
    </source>
</evidence>
<feature type="transmembrane region" description="Helical" evidence="7">
    <location>
        <begin position="145"/>
        <end position="164"/>
    </location>
</feature>
<dbReference type="OrthoDB" id="9814956at2"/>
<feature type="transmembrane region" description="Helical" evidence="7">
    <location>
        <begin position="313"/>
        <end position="333"/>
    </location>
</feature>
<evidence type="ECO:0000256" key="1">
    <source>
        <dbReference type="ARBA" id="ARBA00004651"/>
    </source>
</evidence>
<evidence type="ECO:0000256" key="4">
    <source>
        <dbReference type="ARBA" id="ARBA00022692"/>
    </source>
</evidence>
<comment type="similarity">
    <text evidence="2">Belongs to the acyltransferase 3 family.</text>
</comment>
<dbReference type="PANTHER" id="PTHR40074">
    <property type="entry name" value="O-ACETYLTRANSFERASE WECH"/>
    <property type="match status" value="1"/>
</dbReference>
<gene>
    <name evidence="9" type="ORF">SOCEGT47_039280</name>
</gene>
<keyword evidence="4 7" id="KW-0812">Transmembrane</keyword>
<proteinExistence type="inferred from homology"/>
<keyword evidence="5 7" id="KW-1133">Transmembrane helix</keyword>
<keyword evidence="6 7" id="KW-0472">Membrane</keyword>
<evidence type="ECO:0000313" key="9">
    <source>
        <dbReference type="EMBL" id="AUX23403.1"/>
    </source>
</evidence>